<dbReference type="PROSITE" id="PS00106">
    <property type="entry name" value="GALACTOKINASE"/>
    <property type="match status" value="1"/>
</dbReference>
<evidence type="ECO:0000256" key="3">
    <source>
        <dbReference type="ARBA" id="ARBA00022741"/>
    </source>
</evidence>
<feature type="domain" description="GHMP kinase N-terminal" evidence="8">
    <location>
        <begin position="86"/>
        <end position="177"/>
    </location>
</feature>
<reference evidence="12" key="1">
    <citation type="journal article" date="2019" name="Int. J. Syst. Evol. Microbiol.">
        <title>The Global Catalogue of Microorganisms (GCM) 10K type strain sequencing project: providing services to taxonomists for standard genome sequencing and annotation.</title>
        <authorList>
            <consortium name="The Broad Institute Genomics Platform"/>
            <consortium name="The Broad Institute Genome Sequencing Center for Infectious Disease"/>
            <person name="Wu L."/>
            <person name="Ma J."/>
        </authorList>
    </citation>
    <scope>NUCLEOTIDE SEQUENCE [LARGE SCALE GENOMIC DNA]</scope>
    <source>
        <strain evidence="12">JCM 18459</strain>
    </source>
</reference>
<dbReference type="PRINTS" id="PR00959">
    <property type="entry name" value="MEVGALKINASE"/>
</dbReference>
<evidence type="ECO:0000313" key="11">
    <source>
        <dbReference type="EMBL" id="GAA5149171.1"/>
    </source>
</evidence>
<sequence>MTGAVEPGDGGTTVEARAPGRVNLIGEHTDYNAGLCLPIAIPAETRATARVLADGPTRLSSAQQDDVWSGRPAEAGPGAVGGWAAYAAGTLWALEQAGVALPALDLHLDSSVPLGAGLSSSASLEAAVAVAACAAAGLEVDDALRRDVLLPACRRAESEVVGAPTGGLDQSAVLLAGEGRALLLDFATDETPLADPVDFDVAAAGLALLVIDTRVSHSHADGGYGSRRDECAAAARALGVATLRETDAVAVAGLDDALLRRRAGHVVTENARVVAAVTALASGDWAGLGRLLDASHESLRHDFEVSCVELDVAVETAREAGALGARMTGGGFGGSAIALVPAERVDAVRRAVDAAFVRAGFAAPGHLDGTPSAPAGLLRSS</sequence>
<evidence type="ECO:0000256" key="7">
    <source>
        <dbReference type="NCBIfam" id="TIGR00131"/>
    </source>
</evidence>
<dbReference type="InterPro" id="IPR019539">
    <property type="entry name" value="GalKase_N"/>
</dbReference>
<dbReference type="Proteomes" id="UP001500221">
    <property type="component" value="Unassembled WGS sequence"/>
</dbReference>
<dbReference type="PIRSF" id="PIRSF000530">
    <property type="entry name" value="Galactokinase"/>
    <property type="match status" value="1"/>
</dbReference>
<evidence type="ECO:0000259" key="10">
    <source>
        <dbReference type="Pfam" id="PF10509"/>
    </source>
</evidence>
<dbReference type="NCBIfam" id="TIGR00131">
    <property type="entry name" value="gal_kin"/>
    <property type="match status" value="1"/>
</dbReference>
<keyword evidence="2" id="KW-0808">Transferase</keyword>
<comment type="caution">
    <text evidence="11">The sequence shown here is derived from an EMBL/GenBank/DDBJ whole genome shotgun (WGS) entry which is preliminary data.</text>
</comment>
<proteinExistence type="inferred from homology"/>
<keyword evidence="12" id="KW-1185">Reference proteome</keyword>
<dbReference type="EMBL" id="BAABKG010000003">
    <property type="protein sequence ID" value="GAA5149171.1"/>
    <property type="molecule type" value="Genomic_DNA"/>
</dbReference>
<keyword evidence="6" id="KW-0119">Carbohydrate metabolism</keyword>
<name>A0ABP9PSS3_9ACTN</name>
<dbReference type="PANTHER" id="PTHR10457:SF7">
    <property type="entry name" value="GALACTOKINASE-RELATED"/>
    <property type="match status" value="1"/>
</dbReference>
<dbReference type="RefSeq" id="WP_345458645.1">
    <property type="nucleotide sequence ID" value="NZ_BAABKG010000003.1"/>
</dbReference>
<dbReference type="InterPro" id="IPR006206">
    <property type="entry name" value="Mevalonate/galactokinase"/>
</dbReference>
<dbReference type="SUPFAM" id="SSF55060">
    <property type="entry name" value="GHMP Kinase, C-terminal domain"/>
    <property type="match status" value="1"/>
</dbReference>
<comment type="similarity">
    <text evidence="1">Belongs to the GHMP kinase family. GalK subfamily.</text>
</comment>
<dbReference type="PANTHER" id="PTHR10457">
    <property type="entry name" value="MEVALONATE KINASE/GALACTOKINASE"/>
    <property type="match status" value="1"/>
</dbReference>
<dbReference type="Gene3D" id="3.30.70.890">
    <property type="entry name" value="GHMP kinase, C-terminal domain"/>
    <property type="match status" value="1"/>
</dbReference>
<evidence type="ECO:0000256" key="4">
    <source>
        <dbReference type="ARBA" id="ARBA00022777"/>
    </source>
</evidence>
<evidence type="ECO:0000256" key="5">
    <source>
        <dbReference type="ARBA" id="ARBA00022840"/>
    </source>
</evidence>
<dbReference type="PROSITE" id="PS00627">
    <property type="entry name" value="GHMP_KINASES_ATP"/>
    <property type="match status" value="1"/>
</dbReference>
<evidence type="ECO:0000259" key="9">
    <source>
        <dbReference type="Pfam" id="PF08544"/>
    </source>
</evidence>
<dbReference type="InterPro" id="IPR006204">
    <property type="entry name" value="GHMP_kinase_N_dom"/>
</dbReference>
<dbReference type="Gene3D" id="3.30.230.10">
    <property type="match status" value="1"/>
</dbReference>
<gene>
    <name evidence="11" type="primary">galK</name>
    <name evidence="11" type="ORF">GCM10023340_24070</name>
</gene>
<organism evidence="11 12">
    <name type="scientific">Nocardioides marinquilinus</name>
    <dbReference type="NCBI Taxonomy" id="1210400"/>
    <lineage>
        <taxon>Bacteria</taxon>
        <taxon>Bacillati</taxon>
        <taxon>Actinomycetota</taxon>
        <taxon>Actinomycetes</taxon>
        <taxon>Propionibacteriales</taxon>
        <taxon>Nocardioidaceae</taxon>
        <taxon>Nocardioides</taxon>
    </lineage>
</organism>
<keyword evidence="6" id="KW-0299">Galactose metabolism</keyword>
<feature type="domain" description="Galactokinase N-terminal" evidence="10">
    <location>
        <begin position="15"/>
        <end position="50"/>
    </location>
</feature>
<dbReference type="PRINTS" id="PR00473">
    <property type="entry name" value="GALCTOKINASE"/>
</dbReference>
<evidence type="ECO:0000313" key="12">
    <source>
        <dbReference type="Proteomes" id="UP001500221"/>
    </source>
</evidence>
<evidence type="ECO:0000256" key="6">
    <source>
        <dbReference type="ARBA" id="ARBA00023144"/>
    </source>
</evidence>
<evidence type="ECO:0000259" key="8">
    <source>
        <dbReference type="Pfam" id="PF00288"/>
    </source>
</evidence>
<dbReference type="Pfam" id="PF08544">
    <property type="entry name" value="GHMP_kinases_C"/>
    <property type="match status" value="1"/>
</dbReference>
<feature type="domain" description="GHMP kinase C-terminal" evidence="9">
    <location>
        <begin position="277"/>
        <end position="356"/>
    </location>
</feature>
<dbReference type="Pfam" id="PF10509">
    <property type="entry name" value="GalKase_gal_bdg"/>
    <property type="match status" value="1"/>
</dbReference>
<keyword evidence="4" id="KW-0418">Kinase</keyword>
<dbReference type="InterPro" id="IPR020568">
    <property type="entry name" value="Ribosomal_Su5_D2-typ_SF"/>
</dbReference>
<keyword evidence="3" id="KW-0547">Nucleotide-binding</keyword>
<evidence type="ECO:0000256" key="2">
    <source>
        <dbReference type="ARBA" id="ARBA00022679"/>
    </source>
</evidence>
<keyword evidence="5" id="KW-0067">ATP-binding</keyword>
<accession>A0ABP9PSS3</accession>
<dbReference type="SUPFAM" id="SSF54211">
    <property type="entry name" value="Ribosomal protein S5 domain 2-like"/>
    <property type="match status" value="1"/>
</dbReference>
<dbReference type="InterPro" id="IPR000705">
    <property type="entry name" value="Galactokinase"/>
</dbReference>
<dbReference type="InterPro" id="IPR013750">
    <property type="entry name" value="GHMP_kinase_C_dom"/>
</dbReference>
<dbReference type="Pfam" id="PF00288">
    <property type="entry name" value="GHMP_kinases_N"/>
    <property type="match status" value="1"/>
</dbReference>
<evidence type="ECO:0000256" key="1">
    <source>
        <dbReference type="ARBA" id="ARBA00006566"/>
    </source>
</evidence>
<dbReference type="InterPro" id="IPR036554">
    <property type="entry name" value="GHMP_kinase_C_sf"/>
</dbReference>
<dbReference type="InterPro" id="IPR014721">
    <property type="entry name" value="Ribsml_uS5_D2-typ_fold_subgr"/>
</dbReference>
<protein>
    <recommendedName>
        <fullName evidence="7">Galactokinase</fullName>
        <ecNumber evidence="7">2.7.1.6</ecNumber>
    </recommendedName>
</protein>
<dbReference type="EC" id="2.7.1.6" evidence="7"/>
<dbReference type="InterPro" id="IPR006203">
    <property type="entry name" value="GHMP_knse_ATP-bd_CS"/>
</dbReference>
<dbReference type="InterPro" id="IPR019741">
    <property type="entry name" value="Galactokinase_CS"/>
</dbReference>